<keyword evidence="1" id="KW-0812">Transmembrane</keyword>
<keyword evidence="1" id="KW-1133">Transmembrane helix</keyword>
<evidence type="ECO:0000313" key="2">
    <source>
        <dbReference type="EMBL" id="GAA4361520.1"/>
    </source>
</evidence>
<dbReference type="EMBL" id="BAABGZ010000060">
    <property type="protein sequence ID" value="GAA4361520.1"/>
    <property type="molecule type" value="Genomic_DNA"/>
</dbReference>
<proteinExistence type="predicted"/>
<dbReference type="Proteomes" id="UP001501153">
    <property type="component" value="Unassembled WGS sequence"/>
</dbReference>
<evidence type="ECO:0000256" key="1">
    <source>
        <dbReference type="SAM" id="Phobius"/>
    </source>
</evidence>
<feature type="transmembrane region" description="Helical" evidence="1">
    <location>
        <begin position="45"/>
        <end position="66"/>
    </location>
</feature>
<accession>A0ABP8IKI0</accession>
<evidence type="ECO:0008006" key="4">
    <source>
        <dbReference type="Google" id="ProtNLM"/>
    </source>
</evidence>
<keyword evidence="3" id="KW-1185">Reference proteome</keyword>
<dbReference type="RefSeq" id="WP_345236771.1">
    <property type="nucleotide sequence ID" value="NZ_BAABGZ010000060.1"/>
</dbReference>
<gene>
    <name evidence="2" type="ORF">GCM10023185_28650</name>
</gene>
<organism evidence="2 3">
    <name type="scientific">Hymenobacter saemangeumensis</name>
    <dbReference type="NCBI Taxonomy" id="1084522"/>
    <lineage>
        <taxon>Bacteria</taxon>
        <taxon>Pseudomonadati</taxon>
        <taxon>Bacteroidota</taxon>
        <taxon>Cytophagia</taxon>
        <taxon>Cytophagales</taxon>
        <taxon>Hymenobacteraceae</taxon>
        <taxon>Hymenobacter</taxon>
    </lineage>
</organism>
<comment type="caution">
    <text evidence="2">The sequence shown here is derived from an EMBL/GenBank/DDBJ whole genome shotgun (WGS) entry which is preliminary data.</text>
</comment>
<protein>
    <recommendedName>
        <fullName evidence="4">DUF3311 domain-containing protein</fullName>
    </recommendedName>
</protein>
<sequence length="70" mass="7786">MLPPTEQAEQRRGQRLLFLAILFFVLLNFPLLASADVDGRLGGVPVLYLYVLALWVLVVALTGYLVRKSA</sequence>
<name>A0ABP8IKI0_9BACT</name>
<keyword evidence="1" id="KW-0472">Membrane</keyword>
<reference evidence="3" key="1">
    <citation type="journal article" date="2019" name="Int. J. Syst. Evol. Microbiol.">
        <title>The Global Catalogue of Microorganisms (GCM) 10K type strain sequencing project: providing services to taxonomists for standard genome sequencing and annotation.</title>
        <authorList>
            <consortium name="The Broad Institute Genomics Platform"/>
            <consortium name="The Broad Institute Genome Sequencing Center for Infectious Disease"/>
            <person name="Wu L."/>
            <person name="Ma J."/>
        </authorList>
    </citation>
    <scope>NUCLEOTIDE SEQUENCE [LARGE SCALE GENOMIC DNA]</scope>
    <source>
        <strain evidence="3">JCM 17923</strain>
    </source>
</reference>
<evidence type="ECO:0000313" key="3">
    <source>
        <dbReference type="Proteomes" id="UP001501153"/>
    </source>
</evidence>